<evidence type="ECO:0000256" key="5">
    <source>
        <dbReference type="HAMAP-Rule" id="MF_00835"/>
    </source>
</evidence>
<dbReference type="HAMAP" id="MF_00835">
    <property type="entry name" value="BioC"/>
    <property type="match status" value="1"/>
</dbReference>
<dbReference type="Gene3D" id="3.40.50.150">
    <property type="entry name" value="Vaccinia Virus protein VP39"/>
    <property type="match status" value="1"/>
</dbReference>
<evidence type="ECO:0000313" key="7">
    <source>
        <dbReference type="Proteomes" id="UP000198915"/>
    </source>
</evidence>
<sequence length="280" mass="31643">MEKARLKSRFSQKASSYDRYALVQKEMAGQLQKLTCAAVEPDRVARLLEVGCGTGGLTRMLRRYFAESAYQSMDIARGMLEQAEHNLQAEGMACEFLHADIEEWVWEQPPETYDLIVSGACFQWLAHPAKTLRGIAKLLRPGAPLLFSTFGPATFQELHASFGYAHRCLGQNEVRHGLSFVSSEQWERMLRDAGMEDIRTTTRKAVLSYPSVVEFLHAVKSIGANASQEREKGLGQRKLLAEMIGYYERTYAFDHGIPVTYDLLYIQASRSRNLSTNMES</sequence>
<comment type="pathway">
    <text evidence="5">Cofactor biosynthesis; biotin biosynthesis.</text>
</comment>
<dbReference type="GO" id="GO:0010340">
    <property type="term" value="F:carboxyl-O-methyltransferase activity"/>
    <property type="evidence" value="ECO:0007669"/>
    <property type="project" value="UniProtKB-UniRule"/>
</dbReference>
<evidence type="ECO:0000256" key="2">
    <source>
        <dbReference type="ARBA" id="ARBA00022679"/>
    </source>
</evidence>
<dbReference type="EC" id="2.1.1.197" evidence="5"/>
<dbReference type="CDD" id="cd02440">
    <property type="entry name" value="AdoMet_MTases"/>
    <property type="match status" value="1"/>
</dbReference>
<dbReference type="UniPathway" id="UPA00078"/>
<dbReference type="GO" id="GO:0102130">
    <property type="term" value="F:malonyl-CoA methyltransferase activity"/>
    <property type="evidence" value="ECO:0007669"/>
    <property type="project" value="UniProtKB-EC"/>
</dbReference>
<dbReference type="STRING" id="1884381.SAMN05518846_10662"/>
<accession>A0A1I3UQH9</accession>
<keyword evidence="1 5" id="KW-0489">Methyltransferase</keyword>
<evidence type="ECO:0000256" key="1">
    <source>
        <dbReference type="ARBA" id="ARBA00022603"/>
    </source>
</evidence>
<dbReference type="PANTHER" id="PTHR43861:SF1">
    <property type="entry name" value="TRANS-ACONITATE 2-METHYLTRANSFERASE"/>
    <property type="match status" value="1"/>
</dbReference>
<dbReference type="NCBIfam" id="TIGR02072">
    <property type="entry name" value="BioC"/>
    <property type="match status" value="1"/>
</dbReference>
<proteinExistence type="inferred from homology"/>
<evidence type="ECO:0000256" key="3">
    <source>
        <dbReference type="ARBA" id="ARBA00022691"/>
    </source>
</evidence>
<dbReference type="InterPro" id="IPR029063">
    <property type="entry name" value="SAM-dependent_MTases_sf"/>
</dbReference>
<keyword evidence="4 5" id="KW-0093">Biotin biosynthesis</keyword>
<keyword evidence="7" id="KW-1185">Reference proteome</keyword>
<comment type="catalytic activity">
    <reaction evidence="5">
        <text>malonyl-[ACP] + S-adenosyl-L-methionine = malonyl-[ACP] methyl ester + S-adenosyl-L-homocysteine</text>
        <dbReference type="Rhea" id="RHEA:17105"/>
        <dbReference type="Rhea" id="RHEA-COMP:9623"/>
        <dbReference type="Rhea" id="RHEA-COMP:9954"/>
        <dbReference type="ChEBI" id="CHEBI:57856"/>
        <dbReference type="ChEBI" id="CHEBI:59789"/>
        <dbReference type="ChEBI" id="CHEBI:78449"/>
        <dbReference type="ChEBI" id="CHEBI:78845"/>
        <dbReference type="EC" id="2.1.1.197"/>
    </reaction>
</comment>
<dbReference type="Pfam" id="PF13489">
    <property type="entry name" value="Methyltransf_23"/>
    <property type="match status" value="1"/>
</dbReference>
<comment type="function">
    <text evidence="5">Converts the free carboxyl group of a malonyl-thioester to its methyl ester by transfer of a methyl group from S-adenosyl-L-methionine (SAM). It allows to synthesize pimeloyl-ACP via the fatty acid synthetic pathway.</text>
</comment>
<dbReference type="GO" id="GO:0032259">
    <property type="term" value="P:methylation"/>
    <property type="evidence" value="ECO:0007669"/>
    <property type="project" value="UniProtKB-KW"/>
</dbReference>
<evidence type="ECO:0000313" key="6">
    <source>
        <dbReference type="EMBL" id="SFJ84993.1"/>
    </source>
</evidence>
<dbReference type="AlphaFoldDB" id="A0A1I3UQH9"/>
<comment type="similarity">
    <text evidence="5">Belongs to the methyltransferase superfamily.</text>
</comment>
<gene>
    <name evidence="5" type="primary">bioC</name>
    <name evidence="6" type="ORF">SAMN05518846_10662</name>
</gene>
<keyword evidence="2 5" id="KW-0808">Transferase</keyword>
<dbReference type="Proteomes" id="UP000198915">
    <property type="component" value="Unassembled WGS sequence"/>
</dbReference>
<dbReference type="GO" id="GO:0009102">
    <property type="term" value="P:biotin biosynthetic process"/>
    <property type="evidence" value="ECO:0007669"/>
    <property type="project" value="UniProtKB-UniRule"/>
</dbReference>
<dbReference type="SUPFAM" id="SSF53335">
    <property type="entry name" value="S-adenosyl-L-methionine-dependent methyltransferases"/>
    <property type="match status" value="1"/>
</dbReference>
<protein>
    <recommendedName>
        <fullName evidence="5">Malonyl-[acyl-carrier protein] O-methyltransferase</fullName>
        <shortName evidence="5">Malonyl-ACP O-methyltransferase</shortName>
        <ecNumber evidence="5">2.1.1.197</ecNumber>
    </recommendedName>
    <alternativeName>
        <fullName evidence="5">Biotin synthesis protein BioC</fullName>
    </alternativeName>
</protein>
<keyword evidence="3 5" id="KW-0949">S-adenosyl-L-methionine</keyword>
<evidence type="ECO:0000256" key="4">
    <source>
        <dbReference type="ARBA" id="ARBA00022756"/>
    </source>
</evidence>
<dbReference type="EMBL" id="FORT01000006">
    <property type="protein sequence ID" value="SFJ84993.1"/>
    <property type="molecule type" value="Genomic_DNA"/>
</dbReference>
<organism evidence="6 7">
    <name type="scientific">Brevibacillus centrosporus</name>
    <dbReference type="NCBI Taxonomy" id="54910"/>
    <lineage>
        <taxon>Bacteria</taxon>
        <taxon>Bacillati</taxon>
        <taxon>Bacillota</taxon>
        <taxon>Bacilli</taxon>
        <taxon>Bacillales</taxon>
        <taxon>Paenibacillaceae</taxon>
        <taxon>Brevibacillus</taxon>
    </lineage>
</organism>
<name>A0A1I3UQH9_9BACL</name>
<reference evidence="7" key="1">
    <citation type="submission" date="2016-10" db="EMBL/GenBank/DDBJ databases">
        <authorList>
            <person name="Varghese N."/>
            <person name="Submissions S."/>
        </authorList>
    </citation>
    <scope>NUCLEOTIDE SEQUENCE [LARGE SCALE GENOMIC DNA]</scope>
    <source>
        <strain evidence="7">OK042</strain>
    </source>
</reference>
<dbReference type="InterPro" id="IPR011814">
    <property type="entry name" value="BioC"/>
</dbReference>
<dbReference type="RefSeq" id="WP_092268276.1">
    <property type="nucleotide sequence ID" value="NZ_BJOE01000029.1"/>
</dbReference>
<dbReference type="PANTHER" id="PTHR43861">
    <property type="entry name" value="TRANS-ACONITATE 2-METHYLTRANSFERASE-RELATED"/>
    <property type="match status" value="1"/>
</dbReference>